<feature type="compositionally biased region" description="Basic and acidic residues" evidence="1">
    <location>
        <begin position="199"/>
        <end position="208"/>
    </location>
</feature>
<dbReference type="GeneID" id="123739370"/>
<feature type="non-terminal residue" evidence="3">
    <location>
        <position position="208"/>
    </location>
</feature>
<sequence length="208" mass="22716">MSSPVALNYQAKLPSASHINTTNPHLGPVAAAEQSRADTNSPGVPRPVMSITDFIPVEDDSRANLSTPEPYPTPPKALVPHARDLINPLDTQPLRPPRAPSPLESEPDYSMERPTTRLVSMEDFLRQDQDTGFNRQPQRYTAGLVEPESSRGSDLSDILEEEEDDLYSDPPGPALARGYTTGANREAGWSGQPGSPKLTRSEVIHQLK</sequence>
<proteinExistence type="predicted"/>
<keyword evidence="2" id="KW-1185">Reference proteome</keyword>
<protein>
    <submittedName>
        <fullName evidence="3">RIMS-binding protein 2-like</fullName>
    </submittedName>
</protein>
<evidence type="ECO:0000313" key="3">
    <source>
        <dbReference type="RefSeq" id="XP_045569696.1"/>
    </source>
</evidence>
<feature type="region of interest" description="Disordered" evidence="1">
    <location>
        <begin position="1"/>
        <end position="208"/>
    </location>
</feature>
<dbReference type="Proteomes" id="UP001652741">
    <property type="component" value="Unplaced"/>
</dbReference>
<feature type="compositionally biased region" description="Acidic residues" evidence="1">
    <location>
        <begin position="157"/>
        <end position="167"/>
    </location>
</feature>
<name>A0ABM3EF57_SALSA</name>
<organism evidence="2 3">
    <name type="scientific">Salmo salar</name>
    <name type="common">Atlantic salmon</name>
    <dbReference type="NCBI Taxonomy" id="8030"/>
    <lineage>
        <taxon>Eukaryota</taxon>
        <taxon>Metazoa</taxon>
        <taxon>Chordata</taxon>
        <taxon>Craniata</taxon>
        <taxon>Vertebrata</taxon>
        <taxon>Euteleostomi</taxon>
        <taxon>Actinopterygii</taxon>
        <taxon>Neopterygii</taxon>
        <taxon>Teleostei</taxon>
        <taxon>Protacanthopterygii</taxon>
        <taxon>Salmoniformes</taxon>
        <taxon>Salmonidae</taxon>
        <taxon>Salmoninae</taxon>
        <taxon>Salmo</taxon>
    </lineage>
</organism>
<accession>A0ABM3EF57</accession>
<evidence type="ECO:0000313" key="2">
    <source>
        <dbReference type="Proteomes" id="UP001652741"/>
    </source>
</evidence>
<feature type="compositionally biased region" description="Polar residues" evidence="1">
    <location>
        <begin position="130"/>
        <end position="139"/>
    </location>
</feature>
<reference evidence="3" key="1">
    <citation type="submission" date="2025-08" db="UniProtKB">
        <authorList>
            <consortium name="RefSeq"/>
        </authorList>
    </citation>
    <scope>IDENTIFICATION</scope>
</reference>
<evidence type="ECO:0000256" key="1">
    <source>
        <dbReference type="SAM" id="MobiDB-lite"/>
    </source>
</evidence>
<gene>
    <name evidence="3" type="primary">LOC123739370</name>
</gene>
<dbReference type="RefSeq" id="XP_045569696.1">
    <property type="nucleotide sequence ID" value="XM_045713740.1"/>
</dbReference>